<feature type="compositionally biased region" description="Low complexity" evidence="2">
    <location>
        <begin position="1013"/>
        <end position="1026"/>
    </location>
</feature>
<feature type="domain" description="PH" evidence="3">
    <location>
        <begin position="353"/>
        <end position="480"/>
    </location>
</feature>
<protein>
    <recommendedName>
        <fullName evidence="3">PH domain-containing protein</fullName>
    </recommendedName>
</protein>
<feature type="compositionally biased region" description="Low complexity" evidence="2">
    <location>
        <begin position="900"/>
        <end position="912"/>
    </location>
</feature>
<feature type="region of interest" description="Disordered" evidence="2">
    <location>
        <begin position="684"/>
        <end position="748"/>
    </location>
</feature>
<evidence type="ECO:0000313" key="5">
    <source>
        <dbReference type="Proteomes" id="UP000559027"/>
    </source>
</evidence>
<dbReference type="Gene3D" id="2.30.29.30">
    <property type="entry name" value="Pleckstrin-homology domain (PH domain)/Phosphotyrosine-binding domain (PTB)"/>
    <property type="match status" value="1"/>
</dbReference>
<dbReference type="PANTHER" id="PTHR24216">
    <property type="entry name" value="PAXILLIN-RELATED"/>
    <property type="match status" value="1"/>
</dbReference>
<feature type="region of interest" description="Disordered" evidence="2">
    <location>
        <begin position="1203"/>
        <end position="1246"/>
    </location>
</feature>
<organism evidence="4 5">
    <name type="scientific">Leucocoprinus leucothites</name>
    <dbReference type="NCBI Taxonomy" id="201217"/>
    <lineage>
        <taxon>Eukaryota</taxon>
        <taxon>Fungi</taxon>
        <taxon>Dikarya</taxon>
        <taxon>Basidiomycota</taxon>
        <taxon>Agaricomycotina</taxon>
        <taxon>Agaricomycetes</taxon>
        <taxon>Agaricomycetidae</taxon>
        <taxon>Agaricales</taxon>
        <taxon>Agaricineae</taxon>
        <taxon>Agaricaceae</taxon>
        <taxon>Leucocoprinus</taxon>
    </lineage>
</organism>
<feature type="coiled-coil region" evidence="1">
    <location>
        <begin position="200"/>
        <end position="227"/>
    </location>
</feature>
<evidence type="ECO:0000256" key="2">
    <source>
        <dbReference type="SAM" id="MobiDB-lite"/>
    </source>
</evidence>
<feature type="compositionally biased region" description="Polar residues" evidence="2">
    <location>
        <begin position="826"/>
        <end position="849"/>
    </location>
</feature>
<dbReference type="EMBL" id="JAACJO010000003">
    <property type="protein sequence ID" value="KAF5360549.1"/>
    <property type="molecule type" value="Genomic_DNA"/>
</dbReference>
<feature type="compositionally biased region" description="Pro residues" evidence="2">
    <location>
        <begin position="990"/>
        <end position="1006"/>
    </location>
</feature>
<feature type="compositionally biased region" description="Basic and acidic residues" evidence="2">
    <location>
        <begin position="684"/>
        <end position="693"/>
    </location>
</feature>
<feature type="compositionally biased region" description="Low complexity" evidence="2">
    <location>
        <begin position="28"/>
        <end position="49"/>
    </location>
</feature>
<dbReference type="Proteomes" id="UP000559027">
    <property type="component" value="Unassembled WGS sequence"/>
</dbReference>
<comment type="caution">
    <text evidence="4">The sequence shown here is derived from an EMBL/GenBank/DDBJ whole genome shotgun (WGS) entry which is preliminary data.</text>
</comment>
<keyword evidence="5" id="KW-1185">Reference proteome</keyword>
<feature type="compositionally biased region" description="Polar residues" evidence="2">
    <location>
        <begin position="1535"/>
        <end position="1548"/>
    </location>
</feature>
<feature type="region of interest" description="Disordered" evidence="2">
    <location>
        <begin position="1274"/>
        <end position="1309"/>
    </location>
</feature>
<dbReference type="OrthoDB" id="3256387at2759"/>
<proteinExistence type="predicted"/>
<reference evidence="4 5" key="1">
    <citation type="journal article" date="2020" name="ISME J.">
        <title>Uncovering the hidden diversity of litter-decomposition mechanisms in mushroom-forming fungi.</title>
        <authorList>
            <person name="Floudas D."/>
            <person name="Bentzer J."/>
            <person name="Ahren D."/>
            <person name="Johansson T."/>
            <person name="Persson P."/>
            <person name="Tunlid A."/>
        </authorList>
    </citation>
    <scope>NUCLEOTIDE SEQUENCE [LARGE SCALE GENOMIC DNA]</scope>
    <source>
        <strain evidence="4 5">CBS 146.42</strain>
    </source>
</reference>
<dbReference type="InterPro" id="IPR011993">
    <property type="entry name" value="PH-like_dom_sf"/>
</dbReference>
<feature type="compositionally biased region" description="Basic and acidic residues" evidence="2">
    <location>
        <begin position="1441"/>
        <end position="1458"/>
    </location>
</feature>
<feature type="compositionally biased region" description="Polar residues" evidence="2">
    <location>
        <begin position="1118"/>
        <end position="1133"/>
    </location>
</feature>
<feature type="region of interest" description="Disordered" evidence="2">
    <location>
        <begin position="580"/>
        <end position="668"/>
    </location>
</feature>
<feature type="compositionally biased region" description="Low complexity" evidence="2">
    <location>
        <begin position="1203"/>
        <end position="1225"/>
    </location>
</feature>
<feature type="region of interest" description="Disordered" evidence="2">
    <location>
        <begin position="275"/>
        <end position="304"/>
    </location>
</feature>
<sequence length="1557" mass="164626">MARSLLLGRRSSKDKFDEEGQRAKLSKLNPDPLISSNNPSLLSPTHSLPAHTPLPHRPMTPTLLSFRFGGRSLVNDDKKHRRASVNSMPDRKGKEPMRGGGEEMNLNEDLGQPVWSSRGYGVTDPDPFASRRPSHDPPPPPSSSRPSTSSGIPSSLSRKPQRGSIFNAASDVLGIKLGFARRRGPPVKLVPEPVVLPDVIEITARKRDEEEEERSRLRAEAAQAIGLVDTEVQSHHIDTDEEVDDGMEERSMGTRHGGVHNLTESVHSAHYSNGPRNSMYTPHTSTQVHGSSTSVAATSPPPPMPVGRYRSGSFIGSGGHSRSNSANLTPVPTYPATVSSLTQWQQHVGTVPKYYPPSSLRIFALSNSKNWKSRYMMLTSPTAIITRTRTPAVSYLHLFKGSGADEKELERLVINEDSVAFVSDDEVGGRRHVIKVGGIEGGAFKKELNVEESGRTMWFLHIEDQQESKQWITCIKTSILNQRALRAGLLPSAGTNIGVNEPRGDIDVILSMRAQGLASSHSNARQHHSTPPSTVAAATTYAEQHLTYASSISEHSLHSQASSPSKNPSLAVSTLRSLFSVSRPRSGSRATSDTAKLSSQQQQHPQAAQHEGPSSDSGGGMGNNLISMIRPGTPDLQSQSSGATATFIVPASPSPAGRPSSPPFVPSVAPEIGLDRYIIAPDGEEQREQRSSNDFDSANSPPTTPMSPGGTRAAKALSVGSISLQPPPRGKRWTSTAVMTPPSSQGVSLTVSVSPAKESTPAEVYKNAQFNSTTGSLGALTYTHYNKDANLASEPGSPTAASMVTGTTDRHSNHLHPSVGSHRHSYQGNRRPSSAHSISTFSATTSNGGDSMLGIDRTSSSASTKRTNSSQGVRRWSRQGQGSLPARTSPPAGPPPNPPSSATSTPLPSSHPGTAFAIVESANRPNSRASSAISANSQQSIVSSLPSFSKRTSVSSVGTTSSNSHSANGNAHGHGVGLVVRGPGVHRYSMPPPARPAPTSALPPAPGEQQHTSSSPPQNQSLNSRGGRSRPRSVDSSVPNSVTGKSKRSSITGRGFRLSMIAPSKPPPSSNLPPRPDELGGYDNSGKAKPPPSTSFRPRLSGGNSRLSRLNPIPASPDPSNVSTGDGDGSNSAPFPPPRGPLPPTPPHPDHNTNNSNTRHSGGISRHISFKERLRIRSAPSSSSSTTAPAVASSVSQDAGANVSSANANANNASSTSAQALSNTSPHATTLNTITNDSMTTSSPRQSFTQFNFQDNHTHTRSLASRFHHARHSSLTNNNNFSTQSPPTPISPTSSSYHDMPNGEFSSPFSLPPDTPIGEKIINFKDEASFLNLVADTPISPTFPLPPRPPPTPPILNGGPLSSMGLTGMGMGMGPNGMPIRPLPAIPVSSEVTPLSPPPRRNSRQLSVVEHNPAPAPVPPALKMSPPRTPSTPSIFEDTFGTEKAKESDEAASTDERQLPSLAPPPPHIRTHTSHTFGPSDPPSPTIEKDATGLAASKEPLKRFPLLSLPPSPLLDPTTAVTIDEMSATPPDTPSYETSGMSPSSPASVYSLGMKTL</sequence>
<feature type="compositionally biased region" description="Polar residues" evidence="2">
    <location>
        <begin position="635"/>
        <end position="644"/>
    </location>
</feature>
<feature type="region of interest" description="Disordered" evidence="2">
    <location>
        <begin position="1411"/>
        <end position="1557"/>
    </location>
</feature>
<evidence type="ECO:0000256" key="1">
    <source>
        <dbReference type="SAM" id="Coils"/>
    </source>
</evidence>
<feature type="compositionally biased region" description="Low complexity" evidence="2">
    <location>
        <begin position="144"/>
        <end position="158"/>
    </location>
</feature>
<feature type="compositionally biased region" description="Polar residues" evidence="2">
    <location>
        <begin position="733"/>
        <end position="748"/>
    </location>
</feature>
<feature type="compositionally biased region" description="Pro residues" evidence="2">
    <location>
        <begin position="1134"/>
        <end position="1147"/>
    </location>
</feature>
<keyword evidence="1" id="KW-0175">Coiled coil</keyword>
<feature type="compositionally biased region" description="Polar residues" evidence="2">
    <location>
        <begin position="275"/>
        <end position="290"/>
    </location>
</feature>
<feature type="region of interest" description="Disordered" evidence="2">
    <location>
        <begin position="791"/>
        <end position="1166"/>
    </location>
</feature>
<evidence type="ECO:0000259" key="3">
    <source>
        <dbReference type="PROSITE" id="PS50003"/>
    </source>
</evidence>
<evidence type="ECO:0000313" key="4">
    <source>
        <dbReference type="EMBL" id="KAF5360549.1"/>
    </source>
</evidence>
<dbReference type="PROSITE" id="PS50003">
    <property type="entry name" value="PH_DOMAIN"/>
    <property type="match status" value="1"/>
</dbReference>
<feature type="compositionally biased region" description="Polar residues" evidence="2">
    <location>
        <begin position="1226"/>
        <end position="1246"/>
    </location>
</feature>
<feature type="compositionally biased region" description="Basic and acidic residues" evidence="2">
    <location>
        <begin position="89"/>
        <end position="101"/>
    </location>
</feature>
<feature type="compositionally biased region" description="Low complexity" evidence="2">
    <location>
        <begin position="921"/>
        <end position="973"/>
    </location>
</feature>
<feature type="compositionally biased region" description="Low complexity" evidence="2">
    <location>
        <begin position="650"/>
        <end position="659"/>
    </location>
</feature>
<feature type="compositionally biased region" description="Low complexity" evidence="2">
    <location>
        <begin position="858"/>
        <end position="870"/>
    </location>
</feature>
<accession>A0A8H5LKJ8</accession>
<name>A0A8H5LKJ8_9AGAR</name>
<feature type="compositionally biased region" description="Pro residues" evidence="2">
    <location>
        <begin position="1064"/>
        <end position="1074"/>
    </location>
</feature>
<feature type="compositionally biased region" description="Polar residues" evidence="2">
    <location>
        <begin position="580"/>
        <end position="599"/>
    </location>
</feature>
<dbReference type="InterPro" id="IPR001849">
    <property type="entry name" value="PH_domain"/>
</dbReference>
<dbReference type="PANTHER" id="PTHR24216:SF65">
    <property type="entry name" value="PAXILLIN-LIKE PROTEIN 1"/>
    <property type="match status" value="1"/>
</dbReference>
<feature type="compositionally biased region" description="Basic and acidic residues" evidence="2">
    <location>
        <begin position="11"/>
        <end position="22"/>
    </location>
</feature>
<feature type="region of interest" description="Disordered" evidence="2">
    <location>
        <begin position="1"/>
        <end position="163"/>
    </location>
</feature>
<gene>
    <name evidence="4" type="ORF">D9756_004781</name>
</gene>
<feature type="compositionally biased region" description="Low complexity" evidence="2">
    <location>
        <begin position="600"/>
        <end position="610"/>
    </location>
</feature>